<comment type="caution">
    <text evidence="8">The sequence shown here is derived from an EMBL/GenBank/DDBJ whole genome shotgun (WGS) entry which is preliminary data.</text>
</comment>
<evidence type="ECO:0000256" key="2">
    <source>
        <dbReference type="ARBA" id="ARBA00022793"/>
    </source>
</evidence>
<evidence type="ECO:0000256" key="3">
    <source>
        <dbReference type="ARBA" id="ARBA00022898"/>
    </source>
</evidence>
<comment type="cofactor">
    <cofactor evidence="1">
        <name>pyridoxal 5'-phosphate</name>
        <dbReference type="ChEBI" id="CHEBI:597326"/>
    </cofactor>
</comment>
<evidence type="ECO:0000313" key="8">
    <source>
        <dbReference type="EMBL" id="GJE27244.1"/>
    </source>
</evidence>
<dbReference type="InterPro" id="IPR029066">
    <property type="entry name" value="PLP-binding_barrel"/>
</dbReference>
<dbReference type="Pfam" id="PF02784">
    <property type="entry name" value="Orn_Arg_deC_N"/>
    <property type="match status" value="1"/>
</dbReference>
<keyword evidence="2" id="KW-0210">Decarboxylase</keyword>
<keyword evidence="4" id="KW-0456">Lyase</keyword>
<dbReference type="InterPro" id="IPR009006">
    <property type="entry name" value="Ala_racemase/Decarboxylase_C"/>
</dbReference>
<keyword evidence="9" id="KW-1185">Reference proteome</keyword>
<evidence type="ECO:0000256" key="4">
    <source>
        <dbReference type="ARBA" id="ARBA00023239"/>
    </source>
</evidence>
<dbReference type="SUPFAM" id="SSF50621">
    <property type="entry name" value="Alanine racemase C-terminal domain-like"/>
    <property type="match status" value="1"/>
</dbReference>
<dbReference type="Gene3D" id="2.40.37.10">
    <property type="entry name" value="Lyase, Ornithine Decarboxylase, Chain A, domain 1"/>
    <property type="match status" value="1"/>
</dbReference>
<dbReference type="InterPro" id="IPR022644">
    <property type="entry name" value="De-COase2_N"/>
</dbReference>
<name>A0ABQ4T9E2_METOR</name>
<organism evidence="8 9">
    <name type="scientific">Methylobacterium organophilum</name>
    <dbReference type="NCBI Taxonomy" id="410"/>
    <lineage>
        <taxon>Bacteria</taxon>
        <taxon>Pseudomonadati</taxon>
        <taxon>Pseudomonadota</taxon>
        <taxon>Alphaproteobacteria</taxon>
        <taxon>Hyphomicrobiales</taxon>
        <taxon>Methylobacteriaceae</taxon>
        <taxon>Methylobacterium</taxon>
    </lineage>
</organism>
<feature type="domain" description="Orn/DAP/Arg decarboxylase 2 N-terminal" evidence="7">
    <location>
        <begin position="54"/>
        <end position="297"/>
    </location>
</feature>
<dbReference type="InterPro" id="IPR002986">
    <property type="entry name" value="DAP_deCOOHase_LysA"/>
</dbReference>
<dbReference type="PROSITE" id="PS00879">
    <property type="entry name" value="ODR_DC_2_2"/>
    <property type="match status" value="1"/>
</dbReference>
<gene>
    <name evidence="8" type="primary">btrK</name>
    <name evidence="8" type="ORF">LKMONMHP_2102</name>
</gene>
<dbReference type="PANTHER" id="PTHR43727:SF2">
    <property type="entry name" value="GROUP IV DECARBOXYLASE"/>
    <property type="match status" value="1"/>
</dbReference>
<dbReference type="CDD" id="cd06839">
    <property type="entry name" value="PLPDE_III_Btrk_like"/>
    <property type="match status" value="1"/>
</dbReference>
<dbReference type="EMBL" id="BPQV01000005">
    <property type="protein sequence ID" value="GJE27244.1"/>
    <property type="molecule type" value="Genomic_DNA"/>
</dbReference>
<dbReference type="PANTHER" id="PTHR43727">
    <property type="entry name" value="DIAMINOPIMELATE DECARBOXYLASE"/>
    <property type="match status" value="1"/>
</dbReference>
<dbReference type="PRINTS" id="PR01181">
    <property type="entry name" value="DAPDCRBXLASE"/>
</dbReference>
<reference evidence="8" key="1">
    <citation type="journal article" date="2021" name="Front. Microbiol.">
        <title>Comprehensive Comparative Genomics and Phenotyping of Methylobacterium Species.</title>
        <authorList>
            <person name="Alessa O."/>
            <person name="Ogura Y."/>
            <person name="Fujitani Y."/>
            <person name="Takami H."/>
            <person name="Hayashi T."/>
            <person name="Sahin N."/>
            <person name="Tani A."/>
        </authorList>
    </citation>
    <scope>NUCLEOTIDE SEQUENCE</scope>
    <source>
        <strain evidence="8">NBRC 15689</strain>
    </source>
</reference>
<evidence type="ECO:0000259" key="7">
    <source>
        <dbReference type="Pfam" id="PF02784"/>
    </source>
</evidence>
<dbReference type="SUPFAM" id="SSF51419">
    <property type="entry name" value="PLP-binding barrel"/>
    <property type="match status" value="1"/>
</dbReference>
<dbReference type="Pfam" id="PF00278">
    <property type="entry name" value="Orn_DAP_Arg_deC"/>
    <property type="match status" value="1"/>
</dbReference>
<evidence type="ECO:0000256" key="5">
    <source>
        <dbReference type="RuleBase" id="RU003737"/>
    </source>
</evidence>
<dbReference type="RefSeq" id="WP_238311097.1">
    <property type="nucleotide sequence ID" value="NZ_BPQV01000005.1"/>
</dbReference>
<evidence type="ECO:0000256" key="1">
    <source>
        <dbReference type="ARBA" id="ARBA00001933"/>
    </source>
</evidence>
<comment type="similarity">
    <text evidence="5">Belongs to the Orn/Lys/Arg decarboxylase class-II family.</text>
</comment>
<evidence type="ECO:0000259" key="6">
    <source>
        <dbReference type="Pfam" id="PF00278"/>
    </source>
</evidence>
<dbReference type="InterPro" id="IPR000183">
    <property type="entry name" value="Orn/DAP/Arg_de-COase"/>
</dbReference>
<dbReference type="InterPro" id="IPR022643">
    <property type="entry name" value="De-COase2_C"/>
</dbReference>
<feature type="domain" description="Orn/DAP/Arg decarboxylase 2 C-terminal" evidence="6">
    <location>
        <begin position="42"/>
        <end position="393"/>
    </location>
</feature>
<dbReference type="PRINTS" id="PR01179">
    <property type="entry name" value="ODADCRBXLASE"/>
</dbReference>
<reference evidence="8" key="2">
    <citation type="submission" date="2021-08" db="EMBL/GenBank/DDBJ databases">
        <authorList>
            <person name="Tani A."/>
            <person name="Ola A."/>
            <person name="Ogura Y."/>
            <person name="Katsura K."/>
            <person name="Hayashi T."/>
        </authorList>
    </citation>
    <scope>NUCLEOTIDE SEQUENCE</scope>
    <source>
        <strain evidence="8">NBRC 15689</strain>
    </source>
</reference>
<keyword evidence="3" id="KW-0663">Pyridoxal phosphate</keyword>
<dbReference type="InterPro" id="IPR022657">
    <property type="entry name" value="De-COase2_CS"/>
</dbReference>
<protein>
    <submittedName>
        <fullName evidence="8">L-glutamyl-[BtrI acyl-carrier protein] decarboxylase</fullName>
    </submittedName>
</protein>
<evidence type="ECO:0000313" key="9">
    <source>
        <dbReference type="Proteomes" id="UP001055156"/>
    </source>
</evidence>
<sequence length="429" mass="44633">MPEGPSLAERLVAAHFPYAEGKLRAGGVDVAALAEAHGTPLFVYDAGLMRATYRALRMAMRGFAEVVYSVKANPNPAVIAVFREEGAGAEIASGAEFAAALQAGVAPSDILFAGPGKGAAELERAVAAGIGEIHLENAEEVERLSAIATRLGRQVRVAIRVNPDAAAQGGAMRMGGKPSPFGFDEEDLDTAIDRVEAAPGLELTGLHLFAGTQTLQAATLLTQWRHGLGLAARLAGRIGRPLHTIDLGGGLGIPYFSGDSPLDLAELTAGLDALRAERDAMKLGGARILLEPGRYLVGPAGLYVARLRAAKSSRGQHFAITDGGMHHHLAASGNLGQVVKRDFPLVPVAERAGAARRPWTVTGPLCTPLDILARAAPLPELREGDLVAVLQSGAYALTASPTDFLSHPTPAEVLVEGGQARVIRARAGD</sequence>
<dbReference type="Proteomes" id="UP001055156">
    <property type="component" value="Unassembled WGS sequence"/>
</dbReference>
<proteinExistence type="inferred from homology"/>
<dbReference type="Gene3D" id="3.20.20.10">
    <property type="entry name" value="Alanine racemase"/>
    <property type="match status" value="1"/>
</dbReference>
<accession>A0ABQ4T9E2</accession>